<reference evidence="1 2" key="1">
    <citation type="submission" date="2016-10" db="EMBL/GenBank/DDBJ databases">
        <authorList>
            <person name="de Groot N.N."/>
        </authorList>
    </citation>
    <scope>NUCLEOTIDE SEQUENCE [LARGE SCALE GENOMIC DNA]</scope>
    <source>
        <strain evidence="1 2">IBRC-M10015</strain>
    </source>
</reference>
<gene>
    <name evidence="1" type="ORF">SAMN05216226_1363</name>
</gene>
<name>A0A1G8ZU74_9EURY</name>
<dbReference type="AlphaFoldDB" id="A0A1G8ZU74"/>
<evidence type="ECO:0000313" key="1">
    <source>
        <dbReference type="EMBL" id="SDK18679.1"/>
    </source>
</evidence>
<dbReference type="RefSeq" id="WP_218120927.1">
    <property type="nucleotide sequence ID" value="NZ_FNFC01000036.1"/>
</dbReference>
<dbReference type="Proteomes" id="UP000198856">
    <property type="component" value="Unassembled WGS sequence"/>
</dbReference>
<keyword evidence="2" id="KW-1185">Reference proteome</keyword>
<proteinExistence type="predicted"/>
<evidence type="ECO:0000313" key="2">
    <source>
        <dbReference type="Proteomes" id="UP000198856"/>
    </source>
</evidence>
<sequence length="243" mass="27462">MSAGNNSQNTFKALVGEDVGPTQHIETADLESLSTTKVIVDQNYIDLQRFVDDELYRQAPDGHSNAAEPTYTCDPSEAELFLLNVKAAIHNFISALYSFHECIENRLDQYIPNGHQVTEDDLIGNGPASEYAYRAGFLVGLRTDAQHYGFSCLQAEPDTVTPDQITYRITFDESTFRQQIGGYDRFLHRNANHRNDILSFIGSFHQTAFNTFWEDTKDWLNVTQDDIEAAISLPDWQRGGSRP</sequence>
<organism evidence="1 2">
    <name type="scientific">Halovenus aranensis</name>
    <dbReference type="NCBI Taxonomy" id="890420"/>
    <lineage>
        <taxon>Archaea</taxon>
        <taxon>Methanobacteriati</taxon>
        <taxon>Methanobacteriota</taxon>
        <taxon>Stenosarchaea group</taxon>
        <taxon>Halobacteria</taxon>
        <taxon>Halobacteriales</taxon>
        <taxon>Haloarculaceae</taxon>
        <taxon>Halovenus</taxon>
    </lineage>
</organism>
<dbReference type="STRING" id="890420.SAMN05216226_1363"/>
<accession>A0A1G8ZU74</accession>
<dbReference type="OrthoDB" id="189701at2157"/>
<protein>
    <submittedName>
        <fullName evidence="1">Uncharacterized protein</fullName>
    </submittedName>
</protein>
<dbReference type="EMBL" id="FNFC01000036">
    <property type="protein sequence ID" value="SDK18679.1"/>
    <property type="molecule type" value="Genomic_DNA"/>
</dbReference>